<name>A0A5E4R0L2_9NEOP</name>
<dbReference type="AlphaFoldDB" id="A0A5E4R0L2"/>
<accession>A0A5E4R0L2</accession>
<evidence type="ECO:0000313" key="2">
    <source>
        <dbReference type="Proteomes" id="UP000324832"/>
    </source>
</evidence>
<dbReference type="EMBL" id="FZQP02006773">
    <property type="protein sequence ID" value="VVD03478.1"/>
    <property type="molecule type" value="Genomic_DNA"/>
</dbReference>
<dbReference type="Proteomes" id="UP000324832">
    <property type="component" value="Unassembled WGS sequence"/>
</dbReference>
<sequence>MVVSFGQFVRHCCELESDIHVSSGDEQSYPGGIHVHCKYGTIVQGHTLGVEVSRWNPTGPQHGRVAQVARVVPQQRGLVEGQRQRERVNSEPLQVVSGQLYERHHSLVVLLQLAHRRQLHGDALVVGQSVCLQLLY</sequence>
<reference evidence="1 2" key="1">
    <citation type="submission" date="2017-07" db="EMBL/GenBank/DDBJ databases">
        <authorList>
            <person name="Talla V."/>
            <person name="Backstrom N."/>
        </authorList>
    </citation>
    <scope>NUCLEOTIDE SEQUENCE [LARGE SCALE GENOMIC DNA]</scope>
</reference>
<keyword evidence="2" id="KW-1185">Reference proteome</keyword>
<evidence type="ECO:0000313" key="1">
    <source>
        <dbReference type="EMBL" id="VVD03478.1"/>
    </source>
</evidence>
<proteinExistence type="predicted"/>
<organism evidence="1 2">
    <name type="scientific">Leptidea sinapis</name>
    <dbReference type="NCBI Taxonomy" id="189913"/>
    <lineage>
        <taxon>Eukaryota</taxon>
        <taxon>Metazoa</taxon>
        <taxon>Ecdysozoa</taxon>
        <taxon>Arthropoda</taxon>
        <taxon>Hexapoda</taxon>
        <taxon>Insecta</taxon>
        <taxon>Pterygota</taxon>
        <taxon>Neoptera</taxon>
        <taxon>Endopterygota</taxon>
        <taxon>Lepidoptera</taxon>
        <taxon>Glossata</taxon>
        <taxon>Ditrysia</taxon>
        <taxon>Papilionoidea</taxon>
        <taxon>Pieridae</taxon>
        <taxon>Dismorphiinae</taxon>
        <taxon>Leptidea</taxon>
    </lineage>
</organism>
<gene>
    <name evidence="1" type="ORF">LSINAPIS_LOCUS13466</name>
</gene>
<protein>
    <submittedName>
        <fullName evidence="1">Uncharacterized protein</fullName>
    </submittedName>
</protein>